<dbReference type="PANTHER" id="PTHR34653">
    <property type="match status" value="1"/>
</dbReference>
<reference evidence="6" key="1">
    <citation type="submission" date="2006-10" db="EMBL/GenBank/DDBJ databases">
        <title>Complete sequence of Solibacter usitatus Ellin6076.</title>
        <authorList>
            <consortium name="US DOE Joint Genome Institute"/>
            <person name="Copeland A."/>
            <person name="Lucas S."/>
            <person name="Lapidus A."/>
            <person name="Barry K."/>
            <person name="Detter J.C."/>
            <person name="Glavina del Rio T."/>
            <person name="Hammon N."/>
            <person name="Israni S."/>
            <person name="Dalin E."/>
            <person name="Tice H."/>
            <person name="Pitluck S."/>
            <person name="Thompson L.S."/>
            <person name="Brettin T."/>
            <person name="Bruce D."/>
            <person name="Han C."/>
            <person name="Tapia R."/>
            <person name="Gilna P."/>
            <person name="Schmutz J."/>
            <person name="Larimer F."/>
            <person name="Land M."/>
            <person name="Hauser L."/>
            <person name="Kyrpides N."/>
            <person name="Mikhailova N."/>
            <person name="Janssen P.H."/>
            <person name="Kuske C.R."/>
            <person name="Richardson P."/>
        </authorList>
    </citation>
    <scope>NUCLEOTIDE SEQUENCE</scope>
    <source>
        <strain evidence="6">Ellin6076</strain>
    </source>
</reference>
<dbReference type="KEGG" id="sus:Acid_0339"/>
<dbReference type="AlphaFoldDB" id="Q02C65"/>
<keyword evidence="6" id="KW-0282">Flagellum</keyword>
<dbReference type="InParanoid" id="Q02C65"/>
<keyword evidence="6" id="KW-0969">Cilium</keyword>
<evidence type="ECO:0000313" key="6">
    <source>
        <dbReference type="EMBL" id="ABJ81351.1"/>
    </source>
</evidence>
<keyword evidence="3 4" id="KW-0975">Bacterial flagellum</keyword>
<evidence type="ECO:0000256" key="4">
    <source>
        <dbReference type="HAMAP-Rule" id="MF_00724"/>
    </source>
</evidence>
<dbReference type="InterPro" id="IPR001624">
    <property type="entry name" value="FliE"/>
</dbReference>
<protein>
    <recommendedName>
        <fullName evidence="4 5">Flagellar hook-basal body complex protein FliE</fullName>
    </recommendedName>
</protein>
<evidence type="ECO:0000256" key="2">
    <source>
        <dbReference type="ARBA" id="ARBA00009272"/>
    </source>
</evidence>
<evidence type="ECO:0000256" key="3">
    <source>
        <dbReference type="ARBA" id="ARBA00023143"/>
    </source>
</evidence>
<dbReference type="GO" id="GO:0003774">
    <property type="term" value="F:cytoskeletal motor activity"/>
    <property type="evidence" value="ECO:0007669"/>
    <property type="project" value="InterPro"/>
</dbReference>
<dbReference type="HOGENOM" id="CLU_147249_3_2_0"/>
<evidence type="ECO:0000256" key="5">
    <source>
        <dbReference type="NCBIfam" id="TIGR00205"/>
    </source>
</evidence>
<dbReference type="EMBL" id="CP000473">
    <property type="protein sequence ID" value="ABJ81351.1"/>
    <property type="molecule type" value="Genomic_DNA"/>
</dbReference>
<dbReference type="PANTHER" id="PTHR34653:SF1">
    <property type="entry name" value="FLAGELLAR HOOK-BASAL BODY COMPLEX PROTEIN FLIE"/>
    <property type="match status" value="1"/>
</dbReference>
<gene>
    <name evidence="4" type="primary">fliE</name>
    <name evidence="6" type="ordered locus">Acid_0339</name>
</gene>
<comment type="subcellular location">
    <subcellularLocation>
        <location evidence="1 4">Bacterial flagellum basal body</location>
    </subcellularLocation>
</comment>
<dbReference type="NCBIfam" id="TIGR00205">
    <property type="entry name" value="fliE"/>
    <property type="match status" value="1"/>
</dbReference>
<evidence type="ECO:0000256" key="1">
    <source>
        <dbReference type="ARBA" id="ARBA00004117"/>
    </source>
</evidence>
<accession>Q02C65</accession>
<dbReference type="HAMAP" id="MF_00724">
    <property type="entry name" value="FliE"/>
    <property type="match status" value="1"/>
</dbReference>
<organism evidence="6">
    <name type="scientific">Solibacter usitatus (strain Ellin6076)</name>
    <dbReference type="NCBI Taxonomy" id="234267"/>
    <lineage>
        <taxon>Bacteria</taxon>
        <taxon>Pseudomonadati</taxon>
        <taxon>Acidobacteriota</taxon>
        <taxon>Terriglobia</taxon>
        <taxon>Bryobacterales</taxon>
        <taxon>Solibacteraceae</taxon>
        <taxon>Candidatus Solibacter</taxon>
    </lineage>
</organism>
<dbReference type="FunCoup" id="Q02C65">
    <property type="interactions" value="52"/>
</dbReference>
<dbReference type="OrthoDB" id="9812413at2"/>
<comment type="similarity">
    <text evidence="2 4">Belongs to the FliE family.</text>
</comment>
<keyword evidence="6" id="KW-0966">Cell projection</keyword>
<name>Q02C65_SOLUE</name>
<dbReference type="GO" id="GO:0005198">
    <property type="term" value="F:structural molecule activity"/>
    <property type="evidence" value="ECO:0007669"/>
    <property type="project" value="UniProtKB-UniRule"/>
</dbReference>
<proteinExistence type="inferred from homology"/>
<sequence length="98" mass="10623">MAAPILPISGIALPELIRPAGQPSSGGAFQDVLSGAIQRVESFSQNASTSVERFLSGENEEIHTTILATQQAELSMELFMQARNKVVSAYQEIMRMPM</sequence>
<dbReference type="Pfam" id="PF02049">
    <property type="entry name" value="FliE"/>
    <property type="match status" value="1"/>
</dbReference>
<dbReference type="GO" id="GO:0071973">
    <property type="term" value="P:bacterial-type flagellum-dependent cell motility"/>
    <property type="evidence" value="ECO:0007669"/>
    <property type="project" value="InterPro"/>
</dbReference>
<dbReference type="eggNOG" id="COG1677">
    <property type="taxonomic scope" value="Bacteria"/>
</dbReference>
<dbReference type="PRINTS" id="PR01006">
    <property type="entry name" value="FLGHOOKFLIE"/>
</dbReference>
<dbReference type="GO" id="GO:0009425">
    <property type="term" value="C:bacterial-type flagellum basal body"/>
    <property type="evidence" value="ECO:0007669"/>
    <property type="project" value="UniProtKB-SubCell"/>
</dbReference>
<dbReference type="STRING" id="234267.Acid_0339"/>